<sequence length="156" mass="18180">MASVSATRPNRTHHRLLPLRSWLKANVATPPQPMRHSIVTLASYMTVGTIAIVAISSLFCLFMAVSMVDDVLRITAPDRLWLLLRDHWLRLDWTHLADKLSEQLTSLAEWERQKRAAWYPYDHPSYHDGDRFHDLLFAATHYLNEYVQINTKKTKK</sequence>
<dbReference type="RefSeq" id="XP_018288065.1">
    <property type="nucleotide sequence ID" value="XM_018436719.1"/>
</dbReference>
<proteinExistence type="predicted"/>
<dbReference type="Proteomes" id="UP000077315">
    <property type="component" value="Unassembled WGS sequence"/>
</dbReference>
<dbReference type="OrthoDB" id="2275136at2759"/>
<protein>
    <submittedName>
        <fullName evidence="2">Uncharacterized protein</fullName>
    </submittedName>
</protein>
<dbReference type="AlphaFoldDB" id="A0A167LB06"/>
<feature type="transmembrane region" description="Helical" evidence="1">
    <location>
        <begin position="41"/>
        <end position="65"/>
    </location>
</feature>
<keyword evidence="1" id="KW-0472">Membrane</keyword>
<dbReference type="VEuPathDB" id="FungiDB:PHYBLDRAFT_172040"/>
<evidence type="ECO:0000313" key="2">
    <source>
        <dbReference type="EMBL" id="OAD70025.1"/>
    </source>
</evidence>
<keyword evidence="3" id="KW-1185">Reference proteome</keyword>
<reference evidence="3" key="1">
    <citation type="submission" date="2015-06" db="EMBL/GenBank/DDBJ databases">
        <title>Expansion of signal transduction pathways in fungi by whole-genome duplication.</title>
        <authorList>
            <consortium name="DOE Joint Genome Institute"/>
            <person name="Corrochano L.M."/>
            <person name="Kuo A."/>
            <person name="Marcet-Houben M."/>
            <person name="Polaino S."/>
            <person name="Salamov A."/>
            <person name="Villalobos J.M."/>
            <person name="Alvarez M.I."/>
            <person name="Avalos J."/>
            <person name="Benito E.P."/>
            <person name="Benoit I."/>
            <person name="Burger G."/>
            <person name="Camino L.P."/>
            <person name="Canovas D."/>
            <person name="Cerda-Olmedo E."/>
            <person name="Cheng J.-F."/>
            <person name="Dominguez A."/>
            <person name="Elias M."/>
            <person name="Eslava A.P."/>
            <person name="Glaser F."/>
            <person name="Grimwood J."/>
            <person name="Gutierrez G."/>
            <person name="Heitman J."/>
            <person name="Henrissat B."/>
            <person name="Iturriaga E.A."/>
            <person name="Lang B.F."/>
            <person name="Lavin J.L."/>
            <person name="Lee S."/>
            <person name="Li W."/>
            <person name="Lindquist E."/>
            <person name="Lopez-Garcia S."/>
            <person name="Luque E.M."/>
            <person name="Marcos A.T."/>
            <person name="Martin J."/>
            <person name="McCluskey K."/>
            <person name="Medina H.R."/>
            <person name="Miralles-Duran A."/>
            <person name="Miyazaki A."/>
            <person name="Munoz-Torres E."/>
            <person name="Oguiza J.A."/>
            <person name="Ohm R."/>
            <person name="Olmedo M."/>
            <person name="Orejas M."/>
            <person name="Ortiz-Castellanos L."/>
            <person name="Pisabarro A.G."/>
            <person name="Rodriguez-Romero J."/>
            <person name="Ruiz-Herrera J."/>
            <person name="Ruiz-Vazquez R."/>
            <person name="Sanz C."/>
            <person name="Schackwitz W."/>
            <person name="Schmutz J."/>
            <person name="Shahriari M."/>
            <person name="Shelest E."/>
            <person name="Silva-Franco F."/>
            <person name="Soanes D."/>
            <person name="Syed K."/>
            <person name="Tagua V.G."/>
            <person name="Talbot N.J."/>
            <person name="Thon M."/>
            <person name="De vries R.P."/>
            <person name="Wiebenga A."/>
            <person name="Yadav J.S."/>
            <person name="Braun E.L."/>
            <person name="Baker S."/>
            <person name="Garre V."/>
            <person name="Horwitz B."/>
            <person name="Torres-Martinez S."/>
            <person name="Idnurm A."/>
            <person name="Herrera-Estrella A."/>
            <person name="Gabaldon T."/>
            <person name="Grigoriev I.V."/>
        </authorList>
    </citation>
    <scope>NUCLEOTIDE SEQUENCE [LARGE SCALE GENOMIC DNA]</scope>
    <source>
        <strain evidence="3">NRRL 1555(-)</strain>
    </source>
</reference>
<accession>A0A167LB06</accession>
<keyword evidence="1" id="KW-1133">Transmembrane helix</keyword>
<dbReference type="InParanoid" id="A0A167LB06"/>
<gene>
    <name evidence="2" type="ORF">PHYBLDRAFT_172040</name>
</gene>
<evidence type="ECO:0000256" key="1">
    <source>
        <dbReference type="SAM" id="Phobius"/>
    </source>
</evidence>
<dbReference type="GeneID" id="28997625"/>
<name>A0A167LB06_PHYB8</name>
<evidence type="ECO:0000313" key="3">
    <source>
        <dbReference type="Proteomes" id="UP000077315"/>
    </source>
</evidence>
<keyword evidence="1" id="KW-0812">Transmembrane</keyword>
<organism evidence="2 3">
    <name type="scientific">Phycomyces blakesleeanus (strain ATCC 8743b / DSM 1359 / FGSC 10004 / NBRC 33097 / NRRL 1555)</name>
    <dbReference type="NCBI Taxonomy" id="763407"/>
    <lineage>
        <taxon>Eukaryota</taxon>
        <taxon>Fungi</taxon>
        <taxon>Fungi incertae sedis</taxon>
        <taxon>Mucoromycota</taxon>
        <taxon>Mucoromycotina</taxon>
        <taxon>Mucoromycetes</taxon>
        <taxon>Mucorales</taxon>
        <taxon>Phycomycetaceae</taxon>
        <taxon>Phycomyces</taxon>
    </lineage>
</organism>
<dbReference type="EMBL" id="KV440990">
    <property type="protein sequence ID" value="OAD70025.1"/>
    <property type="molecule type" value="Genomic_DNA"/>
</dbReference>